<dbReference type="EMBL" id="QZWG01000019">
    <property type="protein sequence ID" value="RZB46762.1"/>
    <property type="molecule type" value="Genomic_DNA"/>
</dbReference>
<organism evidence="2 3">
    <name type="scientific">Glycine soja</name>
    <name type="common">Wild soybean</name>
    <dbReference type="NCBI Taxonomy" id="3848"/>
    <lineage>
        <taxon>Eukaryota</taxon>
        <taxon>Viridiplantae</taxon>
        <taxon>Streptophyta</taxon>
        <taxon>Embryophyta</taxon>
        <taxon>Tracheophyta</taxon>
        <taxon>Spermatophyta</taxon>
        <taxon>Magnoliopsida</taxon>
        <taxon>eudicotyledons</taxon>
        <taxon>Gunneridae</taxon>
        <taxon>Pentapetalae</taxon>
        <taxon>rosids</taxon>
        <taxon>fabids</taxon>
        <taxon>Fabales</taxon>
        <taxon>Fabaceae</taxon>
        <taxon>Papilionoideae</taxon>
        <taxon>50 kb inversion clade</taxon>
        <taxon>NPAAA clade</taxon>
        <taxon>indigoferoid/millettioid clade</taxon>
        <taxon>Phaseoleae</taxon>
        <taxon>Glycine</taxon>
        <taxon>Glycine subgen. Soja</taxon>
    </lineage>
</organism>
<feature type="domain" description="HhH-GPD" evidence="1">
    <location>
        <begin position="25"/>
        <end position="83"/>
    </location>
</feature>
<reference evidence="2 3" key="1">
    <citation type="submission" date="2018-09" db="EMBL/GenBank/DDBJ databases">
        <title>A high-quality reference genome of wild soybean provides a powerful tool to mine soybean genomes.</title>
        <authorList>
            <person name="Xie M."/>
            <person name="Chung C.Y.L."/>
            <person name="Li M.-W."/>
            <person name="Wong F.-L."/>
            <person name="Chan T.-F."/>
            <person name="Lam H.-M."/>
        </authorList>
    </citation>
    <scope>NUCLEOTIDE SEQUENCE [LARGE SCALE GENOMIC DNA]</scope>
    <source>
        <strain evidence="3">cv. W05</strain>
        <tissue evidence="2">Hypocotyl of etiolated seedlings</tissue>
    </source>
</reference>
<keyword evidence="3" id="KW-1185">Reference proteome</keyword>
<dbReference type="Gene3D" id="1.10.340.30">
    <property type="entry name" value="Hypothetical protein, domain 2"/>
    <property type="match status" value="1"/>
</dbReference>
<dbReference type="SUPFAM" id="SSF48150">
    <property type="entry name" value="DNA-glycosylase"/>
    <property type="match status" value="1"/>
</dbReference>
<dbReference type="PANTHER" id="PTHR47203">
    <property type="match status" value="1"/>
</dbReference>
<evidence type="ECO:0000313" key="3">
    <source>
        <dbReference type="Proteomes" id="UP000289340"/>
    </source>
</evidence>
<comment type="caution">
    <text evidence="2">The sequence shown here is derived from an EMBL/GenBank/DDBJ whole genome shotgun (WGS) entry which is preliminary data.</text>
</comment>
<protein>
    <submittedName>
        <fullName evidence="2">Putative DNA glycosylase</fullName>
    </submittedName>
</protein>
<gene>
    <name evidence="2" type="ORF">D0Y65_050703</name>
</gene>
<dbReference type="InterPro" id="IPR003265">
    <property type="entry name" value="HhH-GPD_domain"/>
</dbReference>
<dbReference type="InterPro" id="IPR011257">
    <property type="entry name" value="DNA_glycosylase"/>
</dbReference>
<proteinExistence type="predicted"/>
<name>A0A445FD45_GLYSO</name>
<sequence>MSLLALLQDDKLEQESPEPVLDGLVRTVLSQNTTEANSQKAFASLKSSFPSWEHVLCAESKDVENVIRCGGLAPTKASCIKNVLRCLRERRGELCLEYLRDLSIDEIKAEISLVPKW</sequence>
<evidence type="ECO:0000259" key="1">
    <source>
        <dbReference type="Pfam" id="PF00730"/>
    </source>
</evidence>
<dbReference type="AlphaFoldDB" id="A0A445FD45"/>
<dbReference type="SMR" id="A0A445FD45"/>
<accession>A0A445FD45</accession>
<dbReference type="Pfam" id="PF00730">
    <property type="entry name" value="HhH-GPD"/>
    <property type="match status" value="1"/>
</dbReference>
<dbReference type="GO" id="GO:0006284">
    <property type="term" value="P:base-excision repair"/>
    <property type="evidence" value="ECO:0007669"/>
    <property type="project" value="InterPro"/>
</dbReference>
<evidence type="ECO:0000313" key="2">
    <source>
        <dbReference type="EMBL" id="RZB46762.1"/>
    </source>
</evidence>
<dbReference type="GO" id="GO:0003824">
    <property type="term" value="F:catalytic activity"/>
    <property type="evidence" value="ECO:0007669"/>
    <property type="project" value="InterPro"/>
</dbReference>
<dbReference type="Proteomes" id="UP000289340">
    <property type="component" value="Chromosome 19"/>
</dbReference>
<dbReference type="PANTHER" id="PTHR47203:SF1">
    <property type="entry name" value="HYPOTHETICAL BASE EXCISION DNA REPAIR PROTEIN (EUROFUNG)"/>
    <property type="match status" value="1"/>
</dbReference>